<dbReference type="Pfam" id="PF02541">
    <property type="entry name" value="Ppx-GppA"/>
    <property type="match status" value="1"/>
</dbReference>
<dbReference type="NCBIfam" id="TIGR03706">
    <property type="entry name" value="exo_poly_only"/>
    <property type="match status" value="1"/>
</dbReference>
<keyword evidence="7" id="KW-1003">Cell membrane</keyword>
<evidence type="ECO:0000256" key="1">
    <source>
        <dbReference type="ARBA" id="ARBA00001946"/>
    </source>
</evidence>
<dbReference type="OrthoDB" id="9793035at2"/>
<dbReference type="InterPro" id="IPR030673">
    <property type="entry name" value="PyroPPase_GppA_Ppx"/>
</dbReference>
<dbReference type="InterPro" id="IPR043129">
    <property type="entry name" value="ATPase_NBD"/>
</dbReference>
<dbReference type="SUPFAM" id="SSF109604">
    <property type="entry name" value="HD-domain/PDEase-like"/>
    <property type="match status" value="1"/>
</dbReference>
<dbReference type="Gene3D" id="3.30.420.40">
    <property type="match status" value="1"/>
</dbReference>
<evidence type="ECO:0000313" key="14">
    <source>
        <dbReference type="Proteomes" id="UP000281691"/>
    </source>
</evidence>
<dbReference type="Gene3D" id="1.10.3210.10">
    <property type="entry name" value="Hypothetical protein af1432"/>
    <property type="match status" value="1"/>
</dbReference>
<dbReference type="InterPro" id="IPR022371">
    <property type="entry name" value="Exopolyphosphatase"/>
</dbReference>
<keyword evidence="14" id="KW-1185">Reference proteome</keyword>
<evidence type="ECO:0000256" key="4">
    <source>
        <dbReference type="ARBA" id="ARBA00011738"/>
    </source>
</evidence>
<dbReference type="InterPro" id="IPR048950">
    <property type="entry name" value="Ppx_GppA_C"/>
</dbReference>
<comment type="cofactor">
    <cofactor evidence="1">
        <name>Mg(2+)</name>
        <dbReference type="ChEBI" id="CHEBI:18420"/>
    </cofactor>
</comment>
<comment type="caution">
    <text evidence="13">The sequence shown here is derived from an EMBL/GenBank/DDBJ whole genome shotgun (WGS) entry which is preliminary data.</text>
</comment>
<comment type="subcellular location">
    <subcellularLocation>
        <location evidence="2">Cell membrane</location>
        <topology evidence="2">Peripheral membrane protein</topology>
    </subcellularLocation>
</comment>
<dbReference type="PIRSF" id="PIRSF001267">
    <property type="entry name" value="Pyrophosphatase_GppA_Ppx"/>
    <property type="match status" value="1"/>
</dbReference>
<keyword evidence="8" id="KW-0378">Hydrolase</keyword>
<evidence type="ECO:0000256" key="8">
    <source>
        <dbReference type="ARBA" id="ARBA00022801"/>
    </source>
</evidence>
<organism evidence="13 14">
    <name type="scientific">Vespertiliibacter pulmonis</name>
    <dbReference type="NCBI Taxonomy" id="1443036"/>
    <lineage>
        <taxon>Bacteria</taxon>
        <taxon>Pseudomonadati</taxon>
        <taxon>Pseudomonadota</taxon>
        <taxon>Gammaproteobacteria</taxon>
        <taxon>Pasteurellales</taxon>
        <taxon>Pasteurellaceae</taxon>
        <taxon>Vespertiliibacter</taxon>
    </lineage>
</organism>
<evidence type="ECO:0000256" key="10">
    <source>
        <dbReference type="ARBA" id="ARBA00047607"/>
    </source>
</evidence>
<evidence type="ECO:0000259" key="11">
    <source>
        <dbReference type="Pfam" id="PF02541"/>
    </source>
</evidence>
<evidence type="ECO:0000256" key="3">
    <source>
        <dbReference type="ARBA" id="ARBA00007125"/>
    </source>
</evidence>
<dbReference type="FunFam" id="3.30.420.150:FF:000001">
    <property type="entry name" value="Guanosine-5'-triphosphate,3'-diphosphate pyrophosphatase"/>
    <property type="match status" value="1"/>
</dbReference>
<dbReference type="GO" id="GO:0005886">
    <property type="term" value="C:plasma membrane"/>
    <property type="evidence" value="ECO:0007669"/>
    <property type="project" value="UniProtKB-SubCell"/>
</dbReference>
<evidence type="ECO:0000256" key="2">
    <source>
        <dbReference type="ARBA" id="ARBA00004202"/>
    </source>
</evidence>
<dbReference type="PANTHER" id="PTHR30005:SF14">
    <property type="entry name" value="EXOPOLYPHOSPHATASE"/>
    <property type="match status" value="1"/>
</dbReference>
<evidence type="ECO:0000256" key="6">
    <source>
        <dbReference type="ARBA" id="ARBA00020416"/>
    </source>
</evidence>
<dbReference type="Proteomes" id="UP000281691">
    <property type="component" value="Unassembled WGS sequence"/>
</dbReference>
<accession>A0A3N4W3T6</accession>
<protein>
    <recommendedName>
        <fullName evidence="6">Exopolyphosphatase</fullName>
        <ecNumber evidence="5">3.6.1.11</ecNumber>
    </recommendedName>
</protein>
<dbReference type="Pfam" id="PF21447">
    <property type="entry name" value="Ppx-GppA_III"/>
    <property type="match status" value="1"/>
</dbReference>
<dbReference type="GO" id="GO:0006798">
    <property type="term" value="P:polyphosphate catabolic process"/>
    <property type="evidence" value="ECO:0007669"/>
    <property type="project" value="TreeGrafter"/>
</dbReference>
<feature type="domain" description="Ppx/GppA phosphatase N-terminal" evidence="11">
    <location>
        <begin position="24"/>
        <end position="304"/>
    </location>
</feature>
<keyword evidence="9" id="KW-0472">Membrane</keyword>
<dbReference type="EC" id="3.6.1.11" evidence="5"/>
<name>A0A3N4W3T6_9PAST</name>
<sequence>MKPNDNPPREFAAIDLGSNSFHMIVARIVNGSIQILSRLKRRVRLAEGLDENNVLSQEAIERGVACLRLFAKRLEGFSPENVKVIGTYTLRQAVNNQQFVEQAQQFFPFPINIVSGKEEACLIYSGVSHTQAQKGRKFVVDIGGGSTEMVVGDGFTPLRAESRNMGCVSFAKRFFPNGILTQERFDLAYQVAMEKIEDLSSDYRQLGWKYVFGSSGTIKTVSKVLGANGYKDMLITESRLLSLIDRCLMFNNLNEIQLKGLIEERADILVPGLAILLALFRTFKIHSMRYSDGALREGIMYGLEECFQVSNIRQRTAEGLAEQYHIDQQQALRVQETALCLFDQIRNWKNKRQLKELRSLLKWAAMLHEIGISINHNAVHRHSAYIISHTDLPGFDDEQQRLLGLLMRYHLKSFKKSDLRSTNRFQHRDILTLLRVFRLAVLLNRSRQATVFPRELNLAVVANHWHLTFEHNFLMQNPLILDDLLDEKRQLASINLPLII</sequence>
<evidence type="ECO:0000313" key="13">
    <source>
        <dbReference type="EMBL" id="RPE85831.1"/>
    </source>
</evidence>
<evidence type="ECO:0000256" key="5">
    <source>
        <dbReference type="ARBA" id="ARBA00012451"/>
    </source>
</evidence>
<dbReference type="SUPFAM" id="SSF53067">
    <property type="entry name" value="Actin-like ATPase domain"/>
    <property type="match status" value="2"/>
</dbReference>
<dbReference type="InterPro" id="IPR003695">
    <property type="entry name" value="Ppx_GppA_N"/>
</dbReference>
<comment type="similarity">
    <text evidence="3">Belongs to the GppA/Ppx family.</text>
</comment>
<evidence type="ECO:0000256" key="7">
    <source>
        <dbReference type="ARBA" id="ARBA00022475"/>
    </source>
</evidence>
<dbReference type="FunFam" id="3.30.420.40:FF:000023">
    <property type="entry name" value="Guanosine-5'-triphosphate,3'-diphosphate pyrophosphatase"/>
    <property type="match status" value="1"/>
</dbReference>
<dbReference type="AlphaFoldDB" id="A0A3N4W3T6"/>
<dbReference type="RefSeq" id="WP_124210411.1">
    <property type="nucleotide sequence ID" value="NZ_CP016615.1"/>
</dbReference>
<dbReference type="InterPro" id="IPR050273">
    <property type="entry name" value="GppA/Ppx_hydrolase"/>
</dbReference>
<reference evidence="13 14" key="1">
    <citation type="submission" date="2018-11" db="EMBL/GenBank/DDBJ databases">
        <title>Genomic Encyclopedia of Type Strains, Phase IV (KMG-IV): sequencing the most valuable type-strain genomes for metagenomic binning, comparative biology and taxonomic classification.</title>
        <authorList>
            <person name="Goeker M."/>
        </authorList>
    </citation>
    <scope>NUCLEOTIDE SEQUENCE [LARGE SCALE GENOMIC DNA]</scope>
    <source>
        <strain evidence="13 14">DSM 27238</strain>
    </source>
</reference>
<dbReference type="GO" id="GO:0004309">
    <property type="term" value="F:exopolyphosphatase activity"/>
    <property type="evidence" value="ECO:0007669"/>
    <property type="project" value="UniProtKB-EC"/>
</dbReference>
<dbReference type="Gene3D" id="3.30.420.150">
    <property type="entry name" value="Exopolyphosphatase. Domain 2"/>
    <property type="match status" value="1"/>
</dbReference>
<gene>
    <name evidence="13" type="ORF">EDC46_0216</name>
</gene>
<evidence type="ECO:0000256" key="9">
    <source>
        <dbReference type="ARBA" id="ARBA00023136"/>
    </source>
</evidence>
<feature type="domain" description="Ppx/GppA phosphatase C-terminal" evidence="12">
    <location>
        <begin position="312"/>
        <end position="488"/>
    </location>
</feature>
<dbReference type="PANTHER" id="PTHR30005">
    <property type="entry name" value="EXOPOLYPHOSPHATASE"/>
    <property type="match status" value="1"/>
</dbReference>
<proteinExistence type="inferred from homology"/>
<comment type="catalytic activity">
    <reaction evidence="10">
        <text>[phosphate](n) + H2O = [phosphate](n-1) + phosphate + H(+)</text>
        <dbReference type="Rhea" id="RHEA:21528"/>
        <dbReference type="Rhea" id="RHEA-COMP:9859"/>
        <dbReference type="Rhea" id="RHEA-COMP:14279"/>
        <dbReference type="ChEBI" id="CHEBI:15377"/>
        <dbReference type="ChEBI" id="CHEBI:15378"/>
        <dbReference type="ChEBI" id="CHEBI:16838"/>
        <dbReference type="ChEBI" id="CHEBI:43474"/>
        <dbReference type="EC" id="3.6.1.11"/>
    </reaction>
</comment>
<comment type="subunit">
    <text evidence="4">Homodimer.</text>
</comment>
<dbReference type="EMBL" id="RKQP01000001">
    <property type="protein sequence ID" value="RPE85831.1"/>
    <property type="molecule type" value="Genomic_DNA"/>
</dbReference>
<evidence type="ECO:0000259" key="12">
    <source>
        <dbReference type="Pfam" id="PF21447"/>
    </source>
</evidence>